<comment type="similarity">
    <text evidence="2">Belongs to the SusD family.</text>
</comment>
<dbReference type="RefSeq" id="WP_379023949.1">
    <property type="nucleotide sequence ID" value="NZ_JBHRTA010000038.1"/>
</dbReference>
<dbReference type="SUPFAM" id="SSF48452">
    <property type="entry name" value="TPR-like"/>
    <property type="match status" value="1"/>
</dbReference>
<evidence type="ECO:0000259" key="6">
    <source>
        <dbReference type="Pfam" id="PF07980"/>
    </source>
</evidence>
<evidence type="ECO:0000256" key="3">
    <source>
        <dbReference type="ARBA" id="ARBA00022729"/>
    </source>
</evidence>
<gene>
    <name evidence="8" type="ORF">ACFOET_14720</name>
</gene>
<evidence type="ECO:0000259" key="7">
    <source>
        <dbReference type="Pfam" id="PF14322"/>
    </source>
</evidence>
<organism evidence="8 9">
    <name type="scientific">Parapedobacter deserti</name>
    <dbReference type="NCBI Taxonomy" id="1912957"/>
    <lineage>
        <taxon>Bacteria</taxon>
        <taxon>Pseudomonadati</taxon>
        <taxon>Bacteroidota</taxon>
        <taxon>Sphingobacteriia</taxon>
        <taxon>Sphingobacteriales</taxon>
        <taxon>Sphingobacteriaceae</taxon>
        <taxon>Parapedobacter</taxon>
    </lineage>
</organism>
<comment type="subcellular location">
    <subcellularLocation>
        <location evidence="1">Cell outer membrane</location>
    </subcellularLocation>
</comment>
<dbReference type="InterPro" id="IPR033985">
    <property type="entry name" value="SusD-like_N"/>
</dbReference>
<evidence type="ECO:0000256" key="2">
    <source>
        <dbReference type="ARBA" id="ARBA00006275"/>
    </source>
</evidence>
<keyword evidence="9" id="KW-1185">Reference proteome</keyword>
<accession>A0ABV7JLA7</accession>
<sequence>MKRISIYSVSAMVGLLLSVVGCKSDKDFLTEVPPTFYTVDNAFSTSAQIDQALIAIYSQLRDLWANPAEEGWIFVLRGNGTDMYDVPSIRRGNSFNNYGNINPDHTTFYNAYSTWYQIIAKANLAIHSADLEHISWSSPEEKSYALAQARFFRAFAYLNLGELFGGVPIVTEITTEPKYDFQRTSRMETYQFAIDDLLAAENDLPPTTAEGGRLVRGAAQHMLARAYLAQGTQLAADGDAGAGQAAFNQSVAYADKVINGGTFTLMQSRFGSRQEEAQGNVYWDLFQEDNVNYQDGNTECIWAIQIDYAAYRAEDGRSKLPYSRTYGPVFRDGAPAHLTGTAEDVGGRGIAQMIPTFYTRDKIYEGPWADDLRNSDIVFRRTFIGNVPSSPYYGEPVPWEVMYYGSNDATTNRNNQSLCYPVSCKIATDRYTGLEDGENMSNLFRDDYFIRLSETILLRAEAKQRLGNKAGAADDINLLRKRAQCGYSVTAADVDDQFNLILDERARELVYEESRWNTLLRMGGTIAVDRIRQYAFWPEAQATLTFNYNLWPIPNTVIDTNKDVALAQNEGWQNR</sequence>
<dbReference type="Pfam" id="PF14322">
    <property type="entry name" value="SusD-like_3"/>
    <property type="match status" value="1"/>
</dbReference>
<feature type="domain" description="RagB/SusD" evidence="6">
    <location>
        <begin position="292"/>
        <end position="572"/>
    </location>
</feature>
<dbReference type="InterPro" id="IPR012944">
    <property type="entry name" value="SusD_RagB_dom"/>
</dbReference>
<comment type="caution">
    <text evidence="8">The sequence shown here is derived from an EMBL/GenBank/DDBJ whole genome shotgun (WGS) entry which is preliminary data.</text>
</comment>
<proteinExistence type="inferred from homology"/>
<evidence type="ECO:0000313" key="9">
    <source>
        <dbReference type="Proteomes" id="UP001595526"/>
    </source>
</evidence>
<dbReference type="PROSITE" id="PS51257">
    <property type="entry name" value="PROKAR_LIPOPROTEIN"/>
    <property type="match status" value="1"/>
</dbReference>
<keyword evidence="3" id="KW-0732">Signal</keyword>
<protein>
    <submittedName>
        <fullName evidence="8">RagB/SusD family nutrient uptake outer membrane protein</fullName>
    </submittedName>
</protein>
<dbReference type="InterPro" id="IPR011990">
    <property type="entry name" value="TPR-like_helical_dom_sf"/>
</dbReference>
<dbReference type="Gene3D" id="1.25.40.390">
    <property type="match status" value="1"/>
</dbReference>
<feature type="domain" description="SusD-like N-terminal" evidence="7">
    <location>
        <begin position="63"/>
        <end position="228"/>
    </location>
</feature>
<evidence type="ECO:0000256" key="5">
    <source>
        <dbReference type="ARBA" id="ARBA00023237"/>
    </source>
</evidence>
<name>A0ABV7JLA7_9SPHI</name>
<evidence type="ECO:0000313" key="8">
    <source>
        <dbReference type="EMBL" id="MFC3198873.1"/>
    </source>
</evidence>
<reference evidence="9" key="1">
    <citation type="journal article" date="2019" name="Int. J. Syst. Evol. Microbiol.">
        <title>The Global Catalogue of Microorganisms (GCM) 10K type strain sequencing project: providing services to taxonomists for standard genome sequencing and annotation.</title>
        <authorList>
            <consortium name="The Broad Institute Genomics Platform"/>
            <consortium name="The Broad Institute Genome Sequencing Center for Infectious Disease"/>
            <person name="Wu L."/>
            <person name="Ma J."/>
        </authorList>
    </citation>
    <scope>NUCLEOTIDE SEQUENCE [LARGE SCALE GENOMIC DNA]</scope>
    <source>
        <strain evidence="9">KCTC 52416</strain>
    </source>
</reference>
<dbReference type="Proteomes" id="UP001595526">
    <property type="component" value="Unassembled WGS sequence"/>
</dbReference>
<keyword evidence="4" id="KW-0472">Membrane</keyword>
<evidence type="ECO:0000256" key="4">
    <source>
        <dbReference type="ARBA" id="ARBA00023136"/>
    </source>
</evidence>
<dbReference type="EMBL" id="JBHRTA010000038">
    <property type="protein sequence ID" value="MFC3198873.1"/>
    <property type="molecule type" value="Genomic_DNA"/>
</dbReference>
<evidence type="ECO:0000256" key="1">
    <source>
        <dbReference type="ARBA" id="ARBA00004442"/>
    </source>
</evidence>
<keyword evidence="5" id="KW-0998">Cell outer membrane</keyword>
<dbReference type="Pfam" id="PF07980">
    <property type="entry name" value="SusD_RagB"/>
    <property type="match status" value="1"/>
</dbReference>